<comment type="caution">
    <text evidence="1">The sequence shown here is derived from an EMBL/GenBank/DDBJ whole genome shotgun (WGS) entry which is preliminary data.</text>
</comment>
<evidence type="ECO:0000313" key="2">
    <source>
        <dbReference type="Proteomes" id="UP001529510"/>
    </source>
</evidence>
<dbReference type="AlphaFoldDB" id="A0ABD0N3I7"/>
<sequence>YVVNMGLIDKLYGCFLSIQGPIDESPKMAAFLEQATAFLHGMCKLCFAVT</sequence>
<accession>A0ABD0N3I7</accession>
<name>A0ABD0N3I7_CIRMR</name>
<reference evidence="1 2" key="1">
    <citation type="submission" date="2024-05" db="EMBL/GenBank/DDBJ databases">
        <title>Genome sequencing and assembly of Indian major carp, Cirrhinus mrigala (Hamilton, 1822).</title>
        <authorList>
            <person name="Mohindra V."/>
            <person name="Chowdhury L.M."/>
            <person name="Lal K."/>
            <person name="Jena J.K."/>
        </authorList>
    </citation>
    <scope>NUCLEOTIDE SEQUENCE [LARGE SCALE GENOMIC DNA]</scope>
    <source>
        <strain evidence="1">CM1030</strain>
        <tissue evidence="1">Blood</tissue>
    </source>
</reference>
<feature type="non-terminal residue" evidence="1">
    <location>
        <position position="1"/>
    </location>
</feature>
<dbReference type="EMBL" id="JAMKFB020000025">
    <property type="protein sequence ID" value="KAL0154893.1"/>
    <property type="molecule type" value="Genomic_DNA"/>
</dbReference>
<protein>
    <submittedName>
        <fullName evidence="1">Uncharacterized protein</fullName>
    </submittedName>
</protein>
<proteinExistence type="predicted"/>
<organism evidence="1 2">
    <name type="scientific">Cirrhinus mrigala</name>
    <name type="common">Mrigala</name>
    <dbReference type="NCBI Taxonomy" id="683832"/>
    <lineage>
        <taxon>Eukaryota</taxon>
        <taxon>Metazoa</taxon>
        <taxon>Chordata</taxon>
        <taxon>Craniata</taxon>
        <taxon>Vertebrata</taxon>
        <taxon>Euteleostomi</taxon>
        <taxon>Actinopterygii</taxon>
        <taxon>Neopterygii</taxon>
        <taxon>Teleostei</taxon>
        <taxon>Ostariophysi</taxon>
        <taxon>Cypriniformes</taxon>
        <taxon>Cyprinidae</taxon>
        <taxon>Labeoninae</taxon>
        <taxon>Labeonini</taxon>
        <taxon>Cirrhinus</taxon>
    </lineage>
</organism>
<feature type="non-terminal residue" evidence="1">
    <location>
        <position position="50"/>
    </location>
</feature>
<keyword evidence="2" id="KW-1185">Reference proteome</keyword>
<gene>
    <name evidence="1" type="ORF">M9458_049156</name>
</gene>
<evidence type="ECO:0000313" key="1">
    <source>
        <dbReference type="EMBL" id="KAL0154893.1"/>
    </source>
</evidence>
<dbReference type="Proteomes" id="UP001529510">
    <property type="component" value="Unassembled WGS sequence"/>
</dbReference>